<evidence type="ECO:0000313" key="2">
    <source>
        <dbReference type="Proteomes" id="UP000664857"/>
    </source>
</evidence>
<dbReference type="GO" id="GO:0016787">
    <property type="term" value="F:hydrolase activity"/>
    <property type="evidence" value="ECO:0007669"/>
    <property type="project" value="UniProtKB-KW"/>
</dbReference>
<reference evidence="1 2" key="1">
    <citation type="submission" date="2021-03" db="EMBL/GenBank/DDBJ databases">
        <title>Enterococcal diversity collection.</title>
        <authorList>
            <person name="Gilmore M.S."/>
            <person name="Schwartzman J."/>
            <person name="Van Tyne D."/>
            <person name="Martin M."/>
            <person name="Earl A.M."/>
            <person name="Manson A.L."/>
            <person name="Straub T."/>
            <person name="Salamzade R."/>
            <person name="Saavedra J."/>
            <person name="Lebreton F."/>
            <person name="Prichula J."/>
            <person name="Schaufler K."/>
            <person name="Gaca A."/>
            <person name="Sgardioli B."/>
            <person name="Wagenaar J."/>
            <person name="Strong T."/>
        </authorList>
    </citation>
    <scope>NUCLEOTIDE SEQUENCE [LARGE SCALE GENOMIC DNA]</scope>
    <source>
        <strain evidence="1 2">DIV0080</strain>
    </source>
</reference>
<name>A0ABS3HR36_9ENTE</name>
<keyword evidence="1" id="KW-0378">Hydrolase</keyword>
<organism evidence="1 2">
    <name type="scientific">Candidatus Vagococcus giribetii</name>
    <dbReference type="NCBI Taxonomy" id="2230876"/>
    <lineage>
        <taxon>Bacteria</taxon>
        <taxon>Bacillati</taxon>
        <taxon>Bacillota</taxon>
        <taxon>Bacilli</taxon>
        <taxon>Lactobacillales</taxon>
        <taxon>Enterococcaceae</taxon>
        <taxon>Vagococcus</taxon>
    </lineage>
</organism>
<accession>A0ABS3HR36</accession>
<sequence length="54" mass="6282">MKIGLTFTCLNIKKLAKMLKSRDLEGSIFLSIFDFSSKLMMKYKKTNQLPFMSN</sequence>
<dbReference type="Proteomes" id="UP000664857">
    <property type="component" value="Unassembled WGS sequence"/>
</dbReference>
<protein>
    <submittedName>
        <fullName evidence="1">Alpha/beta hydrolase</fullName>
    </submittedName>
</protein>
<dbReference type="EMBL" id="JAFLVX010000011">
    <property type="protein sequence ID" value="MBO0476217.1"/>
    <property type="molecule type" value="Genomic_DNA"/>
</dbReference>
<keyword evidence="2" id="KW-1185">Reference proteome</keyword>
<evidence type="ECO:0000313" key="1">
    <source>
        <dbReference type="EMBL" id="MBO0476217.1"/>
    </source>
</evidence>
<proteinExistence type="predicted"/>
<comment type="caution">
    <text evidence="1">The sequence shown here is derived from an EMBL/GenBank/DDBJ whole genome shotgun (WGS) entry which is preliminary data.</text>
</comment>
<gene>
    <name evidence="1" type="ORF">DOK76_03990</name>
</gene>